<feature type="domain" description="N-acetyltransferase" evidence="1">
    <location>
        <begin position="183"/>
        <end position="322"/>
    </location>
</feature>
<keyword evidence="3" id="KW-1185">Reference proteome</keyword>
<protein>
    <submittedName>
        <fullName evidence="2">Acetyltransferase</fullName>
    </submittedName>
</protein>
<proteinExistence type="predicted"/>
<dbReference type="EMBL" id="CP009922">
    <property type="protein sequence ID" value="AKG45096.1"/>
    <property type="molecule type" value="Genomic_DNA"/>
</dbReference>
<dbReference type="CDD" id="cd04301">
    <property type="entry name" value="NAT_SF"/>
    <property type="match status" value="1"/>
</dbReference>
<dbReference type="GO" id="GO:0016747">
    <property type="term" value="F:acyltransferase activity, transferring groups other than amino-acyl groups"/>
    <property type="evidence" value="ECO:0007669"/>
    <property type="project" value="InterPro"/>
</dbReference>
<evidence type="ECO:0000259" key="1">
    <source>
        <dbReference type="PROSITE" id="PS51186"/>
    </source>
</evidence>
<organism evidence="2 3">
    <name type="scientific">Streptomyces xiamenensis</name>
    <dbReference type="NCBI Taxonomy" id="408015"/>
    <lineage>
        <taxon>Bacteria</taxon>
        <taxon>Bacillati</taxon>
        <taxon>Actinomycetota</taxon>
        <taxon>Actinomycetes</taxon>
        <taxon>Kitasatosporales</taxon>
        <taxon>Streptomycetaceae</taxon>
        <taxon>Streptomyces</taxon>
    </lineage>
</organism>
<reference evidence="2" key="1">
    <citation type="submission" date="2019-08" db="EMBL/GenBank/DDBJ databases">
        <title>Complete genome sequence of a mangrove-derived Streptomyces xiamenensis.</title>
        <authorList>
            <person name="Xu J."/>
        </authorList>
    </citation>
    <scope>NUCLEOTIDE SEQUENCE</scope>
    <source>
        <strain evidence="2">318</strain>
    </source>
</reference>
<dbReference type="HOGENOM" id="CLU_048109_3_0_11"/>
<evidence type="ECO:0000313" key="3">
    <source>
        <dbReference type="Proteomes" id="UP000034034"/>
    </source>
</evidence>
<dbReference type="RefSeq" id="WP_046724702.1">
    <property type="nucleotide sequence ID" value="NZ_CP009922.3"/>
</dbReference>
<dbReference type="KEGG" id="sxi:SXIM_37120"/>
<dbReference type="InterPro" id="IPR000182">
    <property type="entry name" value="GNAT_dom"/>
</dbReference>
<evidence type="ECO:0000313" key="2">
    <source>
        <dbReference type="EMBL" id="AKG45096.1"/>
    </source>
</evidence>
<gene>
    <name evidence="2" type="ORF">SXIM_37120</name>
</gene>
<dbReference type="Pfam" id="PF24553">
    <property type="entry name" value="Rv0428c_C"/>
    <property type="match status" value="1"/>
</dbReference>
<dbReference type="STRING" id="408015.SXIM_37120"/>
<dbReference type="InterPro" id="IPR016181">
    <property type="entry name" value="Acyl_CoA_acyltransferase"/>
</dbReference>
<dbReference type="PATRIC" id="fig|408015.6.peg.3763"/>
<accession>A0A0F7CPR0</accession>
<dbReference type="SUPFAM" id="SSF55729">
    <property type="entry name" value="Acyl-CoA N-acyltransferases (Nat)"/>
    <property type="match status" value="1"/>
</dbReference>
<dbReference type="InterPro" id="IPR056935">
    <property type="entry name" value="Rv0428c-like_C"/>
</dbReference>
<dbReference type="Gene3D" id="3.40.630.30">
    <property type="match status" value="1"/>
</dbReference>
<name>A0A0F7CPR0_9ACTN</name>
<dbReference type="AlphaFoldDB" id="A0A0F7CPR0"/>
<sequence>MEFTMGGRLEVHITPDDVGKRVSVRTIATQGEGTARFTDTVGVLTSWAGGVLSITRRNGEMIRHEEATVVAGKTVPAAPARRRGTPAAGVAELVAVAGRGWPGVETERIGDWRLNAAAGWTARANSAYRVGPGAPEVDRIREWYAARGLPARLQVTTGAGDSDELLDAALERAGWRAEKSALLRVAPLAPLADRQPDPRVQVHRELSGTWLAGYPRHREAPDTVREVLTGGPSVWFATVPGAAVARCVVDGRWAGFAAVEVGAAHRRRGLATALMAELARTALAEGASAAYLQVETGNSAARAVYDRLGFTDHHHYHYRTAP</sequence>
<dbReference type="PROSITE" id="PS51186">
    <property type="entry name" value="GNAT"/>
    <property type="match status" value="1"/>
</dbReference>
<dbReference type="Proteomes" id="UP000034034">
    <property type="component" value="Chromosome"/>
</dbReference>